<dbReference type="Pfam" id="PF03466">
    <property type="entry name" value="LysR_substrate"/>
    <property type="match status" value="1"/>
</dbReference>
<gene>
    <name evidence="7" type="ORF">GZ085_00170</name>
</gene>
<name>A0A7C9P6N4_9PROT</name>
<dbReference type="SUPFAM" id="SSF46785">
    <property type="entry name" value="Winged helix' DNA-binding domain"/>
    <property type="match status" value="1"/>
</dbReference>
<dbReference type="PROSITE" id="PS50931">
    <property type="entry name" value="HTH_LYSR"/>
    <property type="match status" value="1"/>
</dbReference>
<dbReference type="Gene3D" id="3.40.190.290">
    <property type="match status" value="1"/>
</dbReference>
<dbReference type="InterPro" id="IPR005119">
    <property type="entry name" value="LysR_subst-bd"/>
</dbReference>
<dbReference type="GO" id="GO:0003677">
    <property type="term" value="F:DNA binding"/>
    <property type="evidence" value="ECO:0007669"/>
    <property type="project" value="UniProtKB-KW"/>
</dbReference>
<evidence type="ECO:0000256" key="1">
    <source>
        <dbReference type="ARBA" id="ARBA00009437"/>
    </source>
</evidence>
<dbReference type="GO" id="GO:0003700">
    <property type="term" value="F:DNA-binding transcription factor activity"/>
    <property type="evidence" value="ECO:0007669"/>
    <property type="project" value="InterPro"/>
</dbReference>
<dbReference type="FunFam" id="1.10.10.10:FF:000001">
    <property type="entry name" value="LysR family transcriptional regulator"/>
    <property type="match status" value="1"/>
</dbReference>
<dbReference type="InterPro" id="IPR036390">
    <property type="entry name" value="WH_DNA-bd_sf"/>
</dbReference>
<dbReference type="PANTHER" id="PTHR30293:SF0">
    <property type="entry name" value="NITROGEN ASSIMILATION REGULATORY PROTEIN NAC"/>
    <property type="match status" value="1"/>
</dbReference>
<keyword evidence="3" id="KW-0238">DNA-binding</keyword>
<accession>A0A7C9P6N4</accession>
<feature type="domain" description="HTH lysR-type" evidence="6">
    <location>
        <begin position="1"/>
        <end position="58"/>
    </location>
</feature>
<comment type="similarity">
    <text evidence="1">Belongs to the LysR transcriptional regulatory family.</text>
</comment>
<sequence length="310" mass="33455">MDIKQLRALLVIAETGSVSRAAEILNIVQPAVSRQLRLLEEDLGTTLFSRGRRGMELTDSGQLLVEHARRALRELDQAKAEISPEPGVVTGIVTIGLLPSTSDLLAAPLITALKQQHPKLTVRISVGYAGYLQKWLENGEVDVALLYDPKPSSLLEVEPLLNEALYLVGLPDAGLSQNCPVPLQDLEKRALILPSQPHGLRLLLDHACAVAGVQLSIVAETNAMSIQKNLVSNGLGFTVLPSVAIFEDVAHGRLCAAPITAPDLQRKIVLALPITRRSSIAVRCAVSELRRQIKALVSQNCWPGAKWLAA</sequence>
<organism evidence="7 8">
    <name type="scientific">Sulfuriferula multivorans</name>
    <dbReference type="NCBI Taxonomy" id="1559896"/>
    <lineage>
        <taxon>Bacteria</taxon>
        <taxon>Pseudomonadati</taxon>
        <taxon>Pseudomonadota</taxon>
        <taxon>Betaproteobacteria</taxon>
        <taxon>Nitrosomonadales</taxon>
        <taxon>Sulfuricellaceae</taxon>
        <taxon>Sulfuriferula</taxon>
    </lineage>
</organism>
<proteinExistence type="inferred from homology"/>
<evidence type="ECO:0000313" key="7">
    <source>
        <dbReference type="EMBL" id="NDP46807.1"/>
    </source>
</evidence>
<evidence type="ECO:0000256" key="2">
    <source>
        <dbReference type="ARBA" id="ARBA00023015"/>
    </source>
</evidence>
<dbReference type="GO" id="GO:2000142">
    <property type="term" value="P:regulation of DNA-templated transcription initiation"/>
    <property type="evidence" value="ECO:0007669"/>
    <property type="project" value="TreeGrafter"/>
</dbReference>
<dbReference type="Gene3D" id="1.10.10.10">
    <property type="entry name" value="Winged helix-like DNA-binding domain superfamily/Winged helix DNA-binding domain"/>
    <property type="match status" value="1"/>
</dbReference>
<dbReference type="CDD" id="cd08433">
    <property type="entry name" value="PBP2_Nac"/>
    <property type="match status" value="1"/>
</dbReference>
<evidence type="ECO:0000256" key="4">
    <source>
        <dbReference type="ARBA" id="ARBA00023159"/>
    </source>
</evidence>
<keyword evidence="4" id="KW-0010">Activator</keyword>
<dbReference type="InterPro" id="IPR000847">
    <property type="entry name" value="LysR_HTH_N"/>
</dbReference>
<keyword evidence="5" id="KW-0804">Transcription</keyword>
<dbReference type="Pfam" id="PF00126">
    <property type="entry name" value="HTH_1"/>
    <property type="match status" value="1"/>
</dbReference>
<dbReference type="AlphaFoldDB" id="A0A7C9P6N4"/>
<dbReference type="PANTHER" id="PTHR30293">
    <property type="entry name" value="TRANSCRIPTIONAL REGULATORY PROTEIN NAC-RELATED"/>
    <property type="match status" value="1"/>
</dbReference>
<comment type="caution">
    <text evidence="7">The sequence shown here is derived from an EMBL/GenBank/DDBJ whole genome shotgun (WGS) entry which is preliminary data.</text>
</comment>
<dbReference type="PRINTS" id="PR00039">
    <property type="entry name" value="HTHLYSR"/>
</dbReference>
<dbReference type="InterPro" id="IPR036388">
    <property type="entry name" value="WH-like_DNA-bd_sf"/>
</dbReference>
<keyword evidence="2" id="KW-0805">Transcription regulation</keyword>
<evidence type="ECO:0000313" key="8">
    <source>
        <dbReference type="Proteomes" id="UP000483432"/>
    </source>
</evidence>
<dbReference type="SUPFAM" id="SSF53850">
    <property type="entry name" value="Periplasmic binding protein-like II"/>
    <property type="match status" value="1"/>
</dbReference>
<dbReference type="Proteomes" id="UP000483432">
    <property type="component" value="Unassembled WGS sequence"/>
</dbReference>
<dbReference type="EMBL" id="JAAFGW010000002">
    <property type="protein sequence ID" value="NDP46807.1"/>
    <property type="molecule type" value="Genomic_DNA"/>
</dbReference>
<reference evidence="7 8" key="1">
    <citation type="submission" date="2019-09" db="EMBL/GenBank/DDBJ databases">
        <title>H2 Metabolism Revealed by Metagenomic Analysis in Subglacial Sediment of East Antarctica.</title>
        <authorList>
            <person name="Yang Z."/>
            <person name="Zhang Y."/>
            <person name="Lv Y."/>
            <person name="Yan W."/>
            <person name="Xiao X."/>
            <person name="Sun B."/>
            <person name="Ma H."/>
        </authorList>
    </citation>
    <scope>NUCLEOTIDE SEQUENCE [LARGE SCALE GENOMIC DNA]</scope>
    <source>
        <strain evidence="7">Bin2_2</strain>
    </source>
</reference>
<evidence type="ECO:0000259" key="6">
    <source>
        <dbReference type="PROSITE" id="PS50931"/>
    </source>
</evidence>
<evidence type="ECO:0000256" key="3">
    <source>
        <dbReference type="ARBA" id="ARBA00023125"/>
    </source>
</evidence>
<evidence type="ECO:0000256" key="5">
    <source>
        <dbReference type="ARBA" id="ARBA00023163"/>
    </source>
</evidence>
<protein>
    <submittedName>
        <fullName evidence="7">LysR family transcriptional regulator</fullName>
    </submittedName>
</protein>